<keyword evidence="3" id="KW-1185">Reference proteome</keyword>
<evidence type="ECO:0000259" key="1">
    <source>
        <dbReference type="PROSITE" id="PS50965"/>
    </source>
</evidence>
<feature type="domain" description="NERD" evidence="1">
    <location>
        <begin position="36"/>
        <end position="154"/>
    </location>
</feature>
<protein>
    <submittedName>
        <fullName evidence="2">NERD domain-containing protein</fullName>
    </submittedName>
</protein>
<gene>
    <name evidence="2" type="ORF">H9632_05845</name>
</gene>
<comment type="caution">
    <text evidence="2">The sequence shown here is derived from an EMBL/GenBank/DDBJ whole genome shotgun (WGS) entry which is preliminary data.</text>
</comment>
<dbReference type="Proteomes" id="UP000600565">
    <property type="component" value="Unassembled WGS sequence"/>
</dbReference>
<sequence length="322" mass="38411">MQKSKHYLYTETLMKRILPDDYEVSSIQQEFYRLEAGLSGEVKLKQTLSDYFFKTDYHIIYNFECMNENGFSHQMDAILITPFFILIFEVKQLSGTLFYKPGQHEFFRIHNDKRENFRNPLDQVYRHQLFLEQCLRKWQINIPVYFAVVIANFQAMLDESLDSFPIFHISGVPSFIENLYRNTSKSNANINVIIAKLNQLYKPLPPRRFISSNRLRKGVLCKQCNFENTMHYHYGLFICNFCKLKSRSALFETLHHYRILISEKITNQQFREFFGIQSIQAASKLLVRLGLERHGTKKGTYYIIPEDILQWEEKRVRKVHIQ</sequence>
<reference evidence="2 3" key="1">
    <citation type="submission" date="2020-08" db="EMBL/GenBank/DDBJ databases">
        <title>A Genomic Blueprint of the Chicken Gut Microbiome.</title>
        <authorList>
            <person name="Gilroy R."/>
            <person name="Ravi A."/>
            <person name="Getino M."/>
            <person name="Pursley I."/>
            <person name="Horton D.L."/>
            <person name="Alikhan N.-F."/>
            <person name="Baker D."/>
            <person name="Gharbi K."/>
            <person name="Hall N."/>
            <person name="Watson M."/>
            <person name="Adriaenssens E.M."/>
            <person name="Foster-Nyarko E."/>
            <person name="Jarju S."/>
            <person name="Secka A."/>
            <person name="Antonio M."/>
            <person name="Oren A."/>
            <person name="Chaudhuri R."/>
            <person name="La Ragione R.M."/>
            <person name="Hildebrand F."/>
            <person name="Pallen M.J."/>
        </authorList>
    </citation>
    <scope>NUCLEOTIDE SEQUENCE [LARGE SCALE GENOMIC DNA]</scope>
    <source>
        <strain evidence="2 3">Sa1YVA6</strain>
    </source>
</reference>
<dbReference type="PROSITE" id="PS50965">
    <property type="entry name" value="NERD"/>
    <property type="match status" value="1"/>
</dbReference>
<organism evidence="2 3">
    <name type="scientific">Solibacillus merdavium</name>
    <dbReference type="NCBI Taxonomy" id="2762218"/>
    <lineage>
        <taxon>Bacteria</taxon>
        <taxon>Bacillati</taxon>
        <taxon>Bacillota</taxon>
        <taxon>Bacilli</taxon>
        <taxon>Bacillales</taxon>
        <taxon>Caryophanaceae</taxon>
        <taxon>Solibacillus</taxon>
    </lineage>
</organism>
<proteinExistence type="predicted"/>
<dbReference type="EMBL" id="JACSPW010000004">
    <property type="protein sequence ID" value="MBD8032583.1"/>
    <property type="molecule type" value="Genomic_DNA"/>
</dbReference>
<dbReference type="RefSeq" id="WP_191703186.1">
    <property type="nucleotide sequence ID" value="NZ_JACSPW010000004.1"/>
</dbReference>
<dbReference type="InterPro" id="IPR011528">
    <property type="entry name" value="NERD"/>
</dbReference>
<accession>A0ABR8XKW2</accession>
<dbReference type="Pfam" id="PF08378">
    <property type="entry name" value="NERD"/>
    <property type="match status" value="1"/>
</dbReference>
<evidence type="ECO:0000313" key="3">
    <source>
        <dbReference type="Proteomes" id="UP000600565"/>
    </source>
</evidence>
<name>A0ABR8XKW2_9BACL</name>
<evidence type="ECO:0000313" key="2">
    <source>
        <dbReference type="EMBL" id="MBD8032583.1"/>
    </source>
</evidence>